<dbReference type="Pfam" id="PF04082">
    <property type="entry name" value="Fungal_trans"/>
    <property type="match status" value="1"/>
</dbReference>
<dbReference type="InterPro" id="IPR036864">
    <property type="entry name" value="Zn2-C6_fun-type_DNA-bd_sf"/>
</dbReference>
<comment type="subcellular location">
    <subcellularLocation>
        <location evidence="1">Nucleus</location>
    </subcellularLocation>
</comment>
<keyword evidence="8" id="KW-1185">Reference proteome</keyword>
<dbReference type="InterPro" id="IPR050987">
    <property type="entry name" value="AtrR-like"/>
</dbReference>
<name>A0AAD7DNI3_MYCRO</name>
<dbReference type="PANTHER" id="PTHR46910">
    <property type="entry name" value="TRANSCRIPTION FACTOR PDR1"/>
    <property type="match status" value="1"/>
</dbReference>
<accession>A0AAD7DNI3</accession>
<evidence type="ECO:0000313" key="7">
    <source>
        <dbReference type="EMBL" id="KAJ7696007.1"/>
    </source>
</evidence>
<evidence type="ECO:0000259" key="6">
    <source>
        <dbReference type="PROSITE" id="PS50048"/>
    </source>
</evidence>
<evidence type="ECO:0000256" key="2">
    <source>
        <dbReference type="ARBA" id="ARBA00022723"/>
    </source>
</evidence>
<gene>
    <name evidence="7" type="ORF">B0H17DRAFT_1329367</name>
</gene>
<feature type="domain" description="Zn(2)-C6 fungal-type" evidence="6">
    <location>
        <begin position="29"/>
        <end position="61"/>
    </location>
</feature>
<sequence>MSSDEEEDPNSYDLSSRPRRPQQVPQARSCDNCRRRKTRCGGPTVPGGCSNCLAFGSPCTYLQPTRKRGPKNKLVEELKRKVADLEAKLRILSICSLCAQPLKKSLPNEDKAPTGTLVFTPQGSTTAALTLSNQPPPEDDCAPLDLGDRFGMLALSGVKTLFYGSASSYTLVNNAVAEKEKFLGRPAAQHSRRPLFWQILPWEKEECDQPQYVYPESDLIASLLDLYFTIIHPVLPILHRPSFERSVAEGLHLKDTKFGEVLLVVLGIASRHSDDHRVFIDNSSLSAGWKFVRQVQVFRKNFEPTLYEVQFYCLMTWFSAGTSAPQSGWVYLGLGIRCLQHRGEHRGKKKWEPSHELWKRAFWSLCMFNKLMTGFTGRPAGIRTEDCDVELPIEVDDEYWEHGFTQPAGKPSLLSYFVCHVRLCEILGDTLRRLYSSNKSKVLMGWSGPEWEQRAVADLDSAMNDWLNTVPAHLRWDPERKPDAFFDQSAVLYATYYHTQIAIHRQYTHKATRFSPSLSICTSAARSAVHVADVWLKKSQRLPSPFLMNPVFVSGVLLFLNIFGSKRAGVLNDKNPDLAHVQTAMSFLKFTEARWQSAGRLWELLQELHSLDLNWPPQIELLPAESVASKGVTEPITTSRETPAAQHGVHTSYTESFAPTPYHPWNSMDSSSNQSLPLNDDASANLSIEQLLADTAEYDVPPPPPNSGWGDSSNNAVDDEFMSLLLAAPIDFSTWNAYISTEM</sequence>
<dbReference type="GO" id="GO:0003677">
    <property type="term" value="F:DNA binding"/>
    <property type="evidence" value="ECO:0007669"/>
    <property type="project" value="UniProtKB-KW"/>
</dbReference>
<dbReference type="CDD" id="cd00067">
    <property type="entry name" value="GAL4"/>
    <property type="match status" value="1"/>
</dbReference>
<dbReference type="GO" id="GO:0006351">
    <property type="term" value="P:DNA-templated transcription"/>
    <property type="evidence" value="ECO:0007669"/>
    <property type="project" value="InterPro"/>
</dbReference>
<dbReference type="GO" id="GO:0008270">
    <property type="term" value="F:zinc ion binding"/>
    <property type="evidence" value="ECO:0007669"/>
    <property type="project" value="InterPro"/>
</dbReference>
<dbReference type="AlphaFoldDB" id="A0AAD7DNI3"/>
<dbReference type="GO" id="GO:0000981">
    <property type="term" value="F:DNA-binding transcription factor activity, RNA polymerase II-specific"/>
    <property type="evidence" value="ECO:0007669"/>
    <property type="project" value="InterPro"/>
</dbReference>
<dbReference type="CDD" id="cd12148">
    <property type="entry name" value="fungal_TF_MHR"/>
    <property type="match status" value="1"/>
</dbReference>
<dbReference type="SMART" id="SM00066">
    <property type="entry name" value="GAL4"/>
    <property type="match status" value="1"/>
</dbReference>
<evidence type="ECO:0000256" key="1">
    <source>
        <dbReference type="ARBA" id="ARBA00004123"/>
    </source>
</evidence>
<dbReference type="SMART" id="SM00906">
    <property type="entry name" value="Fungal_trans"/>
    <property type="match status" value="1"/>
</dbReference>
<feature type="region of interest" description="Disordered" evidence="5">
    <location>
        <begin position="1"/>
        <end position="30"/>
    </location>
</feature>
<evidence type="ECO:0000313" key="8">
    <source>
        <dbReference type="Proteomes" id="UP001221757"/>
    </source>
</evidence>
<dbReference type="PANTHER" id="PTHR46910:SF3">
    <property type="entry name" value="HALOTOLERANCE PROTEIN 9-RELATED"/>
    <property type="match status" value="1"/>
</dbReference>
<keyword evidence="3" id="KW-0238">DNA-binding</keyword>
<organism evidence="7 8">
    <name type="scientific">Mycena rosella</name>
    <name type="common">Pink bonnet</name>
    <name type="synonym">Agaricus rosellus</name>
    <dbReference type="NCBI Taxonomy" id="1033263"/>
    <lineage>
        <taxon>Eukaryota</taxon>
        <taxon>Fungi</taxon>
        <taxon>Dikarya</taxon>
        <taxon>Basidiomycota</taxon>
        <taxon>Agaricomycotina</taxon>
        <taxon>Agaricomycetes</taxon>
        <taxon>Agaricomycetidae</taxon>
        <taxon>Agaricales</taxon>
        <taxon>Marasmiineae</taxon>
        <taxon>Mycenaceae</taxon>
        <taxon>Mycena</taxon>
    </lineage>
</organism>
<dbReference type="SUPFAM" id="SSF57701">
    <property type="entry name" value="Zn2/Cys6 DNA-binding domain"/>
    <property type="match status" value="1"/>
</dbReference>
<feature type="compositionally biased region" description="Acidic residues" evidence="5">
    <location>
        <begin position="1"/>
        <end position="10"/>
    </location>
</feature>
<dbReference type="PROSITE" id="PS00463">
    <property type="entry name" value="ZN2_CY6_FUNGAL_1"/>
    <property type="match status" value="1"/>
</dbReference>
<evidence type="ECO:0000256" key="3">
    <source>
        <dbReference type="ARBA" id="ARBA00023125"/>
    </source>
</evidence>
<evidence type="ECO:0000256" key="4">
    <source>
        <dbReference type="ARBA" id="ARBA00023242"/>
    </source>
</evidence>
<comment type="caution">
    <text evidence="7">The sequence shown here is derived from an EMBL/GenBank/DDBJ whole genome shotgun (WGS) entry which is preliminary data.</text>
</comment>
<feature type="region of interest" description="Disordered" evidence="5">
    <location>
        <begin position="632"/>
        <end position="651"/>
    </location>
</feature>
<evidence type="ECO:0000256" key="5">
    <source>
        <dbReference type="SAM" id="MobiDB-lite"/>
    </source>
</evidence>
<dbReference type="EMBL" id="JARKIE010000036">
    <property type="protein sequence ID" value="KAJ7696007.1"/>
    <property type="molecule type" value="Genomic_DNA"/>
</dbReference>
<dbReference type="Gene3D" id="4.10.240.10">
    <property type="entry name" value="Zn(2)-C6 fungal-type DNA-binding domain"/>
    <property type="match status" value="1"/>
</dbReference>
<reference evidence="7" key="1">
    <citation type="submission" date="2023-03" db="EMBL/GenBank/DDBJ databases">
        <title>Massive genome expansion in bonnet fungi (Mycena s.s.) driven by repeated elements and novel gene families across ecological guilds.</title>
        <authorList>
            <consortium name="Lawrence Berkeley National Laboratory"/>
            <person name="Harder C.B."/>
            <person name="Miyauchi S."/>
            <person name="Viragh M."/>
            <person name="Kuo A."/>
            <person name="Thoen E."/>
            <person name="Andreopoulos B."/>
            <person name="Lu D."/>
            <person name="Skrede I."/>
            <person name="Drula E."/>
            <person name="Henrissat B."/>
            <person name="Morin E."/>
            <person name="Kohler A."/>
            <person name="Barry K."/>
            <person name="LaButti K."/>
            <person name="Morin E."/>
            <person name="Salamov A."/>
            <person name="Lipzen A."/>
            <person name="Mereny Z."/>
            <person name="Hegedus B."/>
            <person name="Baldrian P."/>
            <person name="Stursova M."/>
            <person name="Weitz H."/>
            <person name="Taylor A."/>
            <person name="Grigoriev I.V."/>
            <person name="Nagy L.G."/>
            <person name="Martin F."/>
            <person name="Kauserud H."/>
        </authorList>
    </citation>
    <scope>NUCLEOTIDE SEQUENCE</scope>
    <source>
        <strain evidence="7">CBHHK067</strain>
    </source>
</reference>
<dbReference type="Proteomes" id="UP001221757">
    <property type="component" value="Unassembled WGS sequence"/>
</dbReference>
<dbReference type="PROSITE" id="PS50048">
    <property type="entry name" value="ZN2_CY6_FUNGAL_2"/>
    <property type="match status" value="1"/>
</dbReference>
<keyword evidence="2" id="KW-0479">Metal-binding</keyword>
<dbReference type="GO" id="GO:0005634">
    <property type="term" value="C:nucleus"/>
    <property type="evidence" value="ECO:0007669"/>
    <property type="project" value="UniProtKB-SubCell"/>
</dbReference>
<dbReference type="Pfam" id="PF00172">
    <property type="entry name" value="Zn_clus"/>
    <property type="match status" value="1"/>
</dbReference>
<dbReference type="InterPro" id="IPR007219">
    <property type="entry name" value="XnlR_reg_dom"/>
</dbReference>
<protein>
    <submittedName>
        <fullName evidence="7">Fungal-specific transcription factor domain-containing protein</fullName>
    </submittedName>
</protein>
<dbReference type="InterPro" id="IPR001138">
    <property type="entry name" value="Zn2Cys6_DnaBD"/>
</dbReference>
<keyword evidence="4" id="KW-0539">Nucleus</keyword>
<proteinExistence type="predicted"/>